<dbReference type="SUPFAM" id="SSF110738">
    <property type="entry name" value="Glycerate kinase I"/>
    <property type="match status" value="1"/>
</dbReference>
<dbReference type="Pfam" id="PF02595">
    <property type="entry name" value="Gly_kinase"/>
    <property type="match status" value="1"/>
</dbReference>
<dbReference type="EMBL" id="QXIR01000011">
    <property type="protein sequence ID" value="RIW34268.1"/>
    <property type="molecule type" value="Genomic_DNA"/>
</dbReference>
<name>A0A3A1R0H9_9BACI</name>
<sequence>MKILVASDSYKGSLSAYEVGEAARKGILEALPAAEVFNSPMADGGEGTIDALLACINGEEKEVAVHDPLMREITAKYAVLDDEKRTVYIESARSSGLPMLAPGERDPMRANTFGLGEQIKDAVLGGHRHIVISLGGSATNDGGVGMLQALGWTFFDQDGEAVGYEGNPLLRTASFSDDGKLPQLQDCSFSIASDVTNPFYGENGAAHIFAGQKGASPEEIVKLDGGLKRLATLFEDAYGIDVQKVQGAGAAGGIGGGLLAAMGCKMQSGVDTIMGLTSLEEKIKEADIVLTGEGSLDRQSLMGKVPVGVARLARKHGKKVIGIAGRIDSGLRELNEHLDAVFSIQTECRSLEEALQPEVTRVQVGVTAGQVARLM</sequence>
<dbReference type="InterPro" id="IPR004381">
    <property type="entry name" value="Glycerate_kinase"/>
</dbReference>
<comment type="similarity">
    <text evidence="1 4">Belongs to the glycerate kinase type-1 family.</text>
</comment>
<dbReference type="InterPro" id="IPR036129">
    <property type="entry name" value="Glycerate_kinase_sf"/>
</dbReference>
<dbReference type="OrthoDB" id="9774290at2"/>
<evidence type="ECO:0000256" key="3">
    <source>
        <dbReference type="ARBA" id="ARBA00022777"/>
    </source>
</evidence>
<evidence type="ECO:0000256" key="2">
    <source>
        <dbReference type="ARBA" id="ARBA00022679"/>
    </source>
</evidence>
<dbReference type="GO" id="GO:0031388">
    <property type="term" value="P:organic acid phosphorylation"/>
    <property type="evidence" value="ECO:0007669"/>
    <property type="project" value="UniProtKB-UniRule"/>
</dbReference>
<dbReference type="NCBIfam" id="TIGR00045">
    <property type="entry name" value="glycerate kinase"/>
    <property type="match status" value="1"/>
</dbReference>
<dbReference type="InterPro" id="IPR018193">
    <property type="entry name" value="Glyc_kinase_flavodox-like_fold"/>
</dbReference>
<evidence type="ECO:0000256" key="1">
    <source>
        <dbReference type="ARBA" id="ARBA00006284"/>
    </source>
</evidence>
<keyword evidence="6" id="KW-1185">Reference proteome</keyword>
<dbReference type="Gene3D" id="3.90.1510.10">
    <property type="entry name" value="Glycerate kinase, domain 2"/>
    <property type="match status" value="1"/>
</dbReference>
<dbReference type="InterPro" id="IPR018197">
    <property type="entry name" value="Glycerate_kinase_RE-like"/>
</dbReference>
<organism evidence="5 6">
    <name type="scientific">Bacillus salacetis</name>
    <dbReference type="NCBI Taxonomy" id="2315464"/>
    <lineage>
        <taxon>Bacteria</taxon>
        <taxon>Bacillati</taxon>
        <taxon>Bacillota</taxon>
        <taxon>Bacilli</taxon>
        <taxon>Bacillales</taxon>
        <taxon>Bacillaceae</taxon>
        <taxon>Bacillus</taxon>
    </lineage>
</organism>
<dbReference type="Proteomes" id="UP000265801">
    <property type="component" value="Unassembled WGS sequence"/>
</dbReference>
<dbReference type="PANTHER" id="PTHR21599">
    <property type="entry name" value="GLYCERATE KINASE"/>
    <property type="match status" value="1"/>
</dbReference>
<evidence type="ECO:0000256" key="4">
    <source>
        <dbReference type="PIRNR" id="PIRNR006078"/>
    </source>
</evidence>
<protein>
    <submittedName>
        <fullName evidence="5">Glycerate kinase</fullName>
    </submittedName>
</protein>
<dbReference type="PANTHER" id="PTHR21599:SF0">
    <property type="entry name" value="GLYCERATE KINASE"/>
    <property type="match status" value="1"/>
</dbReference>
<dbReference type="AlphaFoldDB" id="A0A3A1R0H9"/>
<evidence type="ECO:0000313" key="5">
    <source>
        <dbReference type="EMBL" id="RIW34268.1"/>
    </source>
</evidence>
<dbReference type="PIRSF" id="PIRSF006078">
    <property type="entry name" value="GlxK"/>
    <property type="match status" value="1"/>
</dbReference>
<accession>A0A3A1R0H9</accession>
<comment type="caution">
    <text evidence="5">The sequence shown here is derived from an EMBL/GenBank/DDBJ whole genome shotgun (WGS) entry which is preliminary data.</text>
</comment>
<reference evidence="5 6" key="1">
    <citation type="submission" date="2018-09" db="EMBL/GenBank/DDBJ databases">
        <title>Bacillus saliacetes sp. nov., isolated from Thai shrimp paste (Ka-pi).</title>
        <authorList>
            <person name="Daroonpunt R."/>
            <person name="Tanasupawat S."/>
            <person name="Yiamsombut S."/>
        </authorList>
    </citation>
    <scope>NUCLEOTIDE SEQUENCE [LARGE SCALE GENOMIC DNA]</scope>
    <source>
        <strain evidence="5 6">SKP7-4</strain>
    </source>
</reference>
<dbReference type="Gene3D" id="3.40.50.10350">
    <property type="entry name" value="Glycerate kinase, domain 1"/>
    <property type="match status" value="1"/>
</dbReference>
<evidence type="ECO:0000313" key="6">
    <source>
        <dbReference type="Proteomes" id="UP000265801"/>
    </source>
</evidence>
<keyword evidence="3 4" id="KW-0418">Kinase</keyword>
<proteinExistence type="inferred from homology"/>
<dbReference type="RefSeq" id="WP_119546735.1">
    <property type="nucleotide sequence ID" value="NZ_QXIR01000011.1"/>
</dbReference>
<dbReference type="GO" id="GO:0008887">
    <property type="term" value="F:glycerate kinase activity"/>
    <property type="evidence" value="ECO:0007669"/>
    <property type="project" value="UniProtKB-UniRule"/>
</dbReference>
<keyword evidence="2 4" id="KW-0808">Transferase</keyword>
<gene>
    <name evidence="5" type="ORF">D3H55_09800</name>
</gene>